<organism evidence="2 3">
    <name type="scientific">Ditylenchus destructor</name>
    <dbReference type="NCBI Taxonomy" id="166010"/>
    <lineage>
        <taxon>Eukaryota</taxon>
        <taxon>Metazoa</taxon>
        <taxon>Ecdysozoa</taxon>
        <taxon>Nematoda</taxon>
        <taxon>Chromadorea</taxon>
        <taxon>Rhabditida</taxon>
        <taxon>Tylenchina</taxon>
        <taxon>Tylenchomorpha</taxon>
        <taxon>Sphaerularioidea</taxon>
        <taxon>Anguinidae</taxon>
        <taxon>Anguininae</taxon>
        <taxon>Ditylenchus</taxon>
    </lineage>
</organism>
<evidence type="ECO:0000313" key="2">
    <source>
        <dbReference type="EMBL" id="KAI1692691.1"/>
    </source>
</evidence>
<evidence type="ECO:0000256" key="1">
    <source>
        <dbReference type="SAM" id="MobiDB-lite"/>
    </source>
</evidence>
<comment type="caution">
    <text evidence="2">The sequence shown here is derived from an EMBL/GenBank/DDBJ whole genome shotgun (WGS) entry which is preliminary data.</text>
</comment>
<feature type="compositionally biased region" description="Basic and acidic residues" evidence="1">
    <location>
        <begin position="297"/>
        <end position="306"/>
    </location>
</feature>
<name>A0AAD4MG30_9BILA</name>
<proteinExistence type="predicted"/>
<reference evidence="2" key="1">
    <citation type="submission" date="2022-01" db="EMBL/GenBank/DDBJ databases">
        <title>Genome Sequence Resource for Two Populations of Ditylenchus destructor, the Migratory Endoparasitic Phytonematode.</title>
        <authorList>
            <person name="Zhang H."/>
            <person name="Lin R."/>
            <person name="Xie B."/>
        </authorList>
    </citation>
    <scope>NUCLEOTIDE SEQUENCE</scope>
    <source>
        <strain evidence="2">BazhouSP</strain>
    </source>
</reference>
<sequence>MRSRTPGNMEFPHSGISAMAEAVRRHERTAIRFTMNQASHDGETLLPACRTRRIARAACGASLRRQHAAGPALRQGAGCIHHGRVAVRGRGSHRHGFASTHGARARVVRGDVPRLLSMAAFAHQRRQRFADADAGGAVHGVARASAVSGDDGPARVGRDAAPAGWRRRIGAGPVAQRRHAVVGFARGVARHRRMGADNTLSRALAERDPGQVVLGKAAMGTVATAVLAWLLGEPMPAWGCRCCAVRDRCEWLWVEPALLPSGPAGLRLRHARAPCSPSHRSSAQPFPSRWAIAAEPGDGRRRHPDDAGSTPMCTSDAPRALHVPDVHHQHIH</sequence>
<keyword evidence="3" id="KW-1185">Reference proteome</keyword>
<dbReference type="EMBL" id="JAKKPZ010000729">
    <property type="protein sequence ID" value="KAI1692691.1"/>
    <property type="molecule type" value="Genomic_DNA"/>
</dbReference>
<gene>
    <name evidence="2" type="ORF">DdX_21130</name>
</gene>
<accession>A0AAD4MG30</accession>
<evidence type="ECO:0000313" key="3">
    <source>
        <dbReference type="Proteomes" id="UP001201812"/>
    </source>
</evidence>
<feature type="region of interest" description="Disordered" evidence="1">
    <location>
        <begin position="295"/>
        <end position="318"/>
    </location>
</feature>
<dbReference type="AlphaFoldDB" id="A0AAD4MG30"/>
<dbReference type="Proteomes" id="UP001201812">
    <property type="component" value="Unassembled WGS sequence"/>
</dbReference>
<protein>
    <submittedName>
        <fullName evidence="2">Uncharacterized protein</fullName>
    </submittedName>
</protein>